<evidence type="ECO:0000313" key="5">
    <source>
        <dbReference type="EMBL" id="VVO44623.1"/>
    </source>
</evidence>
<proteinExistence type="inferred from homology"/>
<comment type="similarity">
    <text evidence="1 3">Belongs to the aldehyde dehydrogenase family.</text>
</comment>
<feature type="domain" description="Aldehyde dehydrogenase" evidence="4">
    <location>
        <begin position="28"/>
        <end position="490"/>
    </location>
</feature>
<organism evidence="5 6">
    <name type="scientific">Pseudomonas fluorescens</name>
    <dbReference type="NCBI Taxonomy" id="294"/>
    <lineage>
        <taxon>Bacteria</taxon>
        <taxon>Pseudomonadati</taxon>
        <taxon>Pseudomonadota</taxon>
        <taxon>Gammaproteobacteria</taxon>
        <taxon>Pseudomonadales</taxon>
        <taxon>Pseudomonadaceae</taxon>
        <taxon>Pseudomonas</taxon>
    </lineage>
</organism>
<dbReference type="Pfam" id="PF00171">
    <property type="entry name" value="Aldedh"/>
    <property type="match status" value="1"/>
</dbReference>
<dbReference type="PROSITE" id="PS00687">
    <property type="entry name" value="ALDEHYDE_DEHYDR_GLU"/>
    <property type="match status" value="1"/>
</dbReference>
<dbReference type="FunFam" id="3.40.309.10:FF:000012">
    <property type="entry name" value="Betaine aldehyde dehydrogenase"/>
    <property type="match status" value="1"/>
</dbReference>
<dbReference type="AlphaFoldDB" id="A0A5E7G6H3"/>
<dbReference type="InterPro" id="IPR016162">
    <property type="entry name" value="Ald_DH_N"/>
</dbReference>
<dbReference type="InterPro" id="IPR016161">
    <property type="entry name" value="Ald_DH/histidinol_DH"/>
</dbReference>
<protein>
    <submittedName>
        <fullName evidence="5">NAD/NADP-dependent betaine aldehyde dehydrogenase</fullName>
        <ecNumber evidence="5">1.2.1.8</ecNumber>
    </submittedName>
</protein>
<dbReference type="SUPFAM" id="SSF53720">
    <property type="entry name" value="ALDH-like"/>
    <property type="match status" value="1"/>
</dbReference>
<dbReference type="RefSeq" id="WP_224789562.1">
    <property type="nucleotide sequence ID" value="NZ_CABVHU010000030.1"/>
</dbReference>
<keyword evidence="2 3" id="KW-0560">Oxidoreductase</keyword>
<dbReference type="Gene3D" id="3.40.605.10">
    <property type="entry name" value="Aldehyde Dehydrogenase, Chain A, domain 1"/>
    <property type="match status" value="1"/>
</dbReference>
<dbReference type="InterPro" id="IPR015590">
    <property type="entry name" value="Aldehyde_DH_dom"/>
</dbReference>
<sequence>MNNNNGTTRPHQLPTQPRRFDMFIDGQWTQGSALKQVTRLSPAHNVPVSVYPSGGVADVDQAVAAARRAFDHGPWARSAADLRATVLLQTAALIRQNSEELALCETLETGKPINQSRGEVLAAAGIWEYAAGQARALHGDSFNNLGDTMLGLVTREPVGVVGLITPWNFPFFILAERLPFILASGCTVVVKPSELTSGTTLMLAGLLKQAGLPDGVVNILTGPGSVVGQAISEHADIDMVSFTGSTEVGRLTMAAAAGNMKKIGLELGGKNPQIVFADADLDAAADAIVFGICFNAGQCCVSGSRLVVHRSVEQQLTEKIVALIEKVRIGDPLEESTQVGSITEQRHLERILGYIEQGRKEGAELVHGGSRIDSAQGLYLQPTVFSQVTAQMVIAREEIFGPVLTITAFDDFDEAMRLANDTPFGLAASIWSRDLQTSLQAMRQIKAGRVWVNTTIAGGPELPSGGFKQSGIGRETGRYGVEEYTELKSVHVQLGERPRWVEA</sequence>
<name>A0A5E7G6H3_PSEFL</name>
<evidence type="ECO:0000256" key="1">
    <source>
        <dbReference type="ARBA" id="ARBA00009986"/>
    </source>
</evidence>
<accession>A0A5E7G6H3</accession>
<gene>
    <name evidence="5" type="primary">betB_5</name>
    <name evidence="5" type="ORF">PS833_06448</name>
</gene>
<dbReference type="GO" id="GO:0008802">
    <property type="term" value="F:betaine-aldehyde dehydrogenase (NAD+) activity"/>
    <property type="evidence" value="ECO:0007669"/>
    <property type="project" value="UniProtKB-EC"/>
</dbReference>
<evidence type="ECO:0000259" key="4">
    <source>
        <dbReference type="Pfam" id="PF00171"/>
    </source>
</evidence>
<dbReference type="InterPro" id="IPR029510">
    <property type="entry name" value="Ald_DH_CS_GLU"/>
</dbReference>
<dbReference type="InterPro" id="IPR016163">
    <property type="entry name" value="Ald_DH_C"/>
</dbReference>
<dbReference type="Gene3D" id="3.40.309.10">
    <property type="entry name" value="Aldehyde Dehydrogenase, Chain A, domain 2"/>
    <property type="match status" value="1"/>
</dbReference>
<dbReference type="Proteomes" id="UP000409037">
    <property type="component" value="Unassembled WGS sequence"/>
</dbReference>
<reference evidence="5 6" key="1">
    <citation type="submission" date="2019-09" db="EMBL/GenBank/DDBJ databases">
        <authorList>
            <person name="Chandra G."/>
            <person name="Truman W A."/>
        </authorList>
    </citation>
    <scope>NUCLEOTIDE SEQUENCE [LARGE SCALE GENOMIC DNA]</scope>
    <source>
        <strain evidence="5">PS833</strain>
    </source>
</reference>
<evidence type="ECO:0000256" key="2">
    <source>
        <dbReference type="ARBA" id="ARBA00023002"/>
    </source>
</evidence>
<dbReference type="PANTHER" id="PTHR11699">
    <property type="entry name" value="ALDEHYDE DEHYDROGENASE-RELATED"/>
    <property type="match status" value="1"/>
</dbReference>
<evidence type="ECO:0000256" key="3">
    <source>
        <dbReference type="RuleBase" id="RU003345"/>
    </source>
</evidence>
<dbReference type="FunFam" id="3.40.605.10:FF:000007">
    <property type="entry name" value="NAD/NADP-dependent betaine aldehyde dehydrogenase"/>
    <property type="match status" value="1"/>
</dbReference>
<evidence type="ECO:0000313" key="6">
    <source>
        <dbReference type="Proteomes" id="UP000409037"/>
    </source>
</evidence>
<dbReference type="EMBL" id="CABVHU010000030">
    <property type="protein sequence ID" value="VVO44623.1"/>
    <property type="molecule type" value="Genomic_DNA"/>
</dbReference>
<dbReference type="EC" id="1.2.1.8" evidence="5"/>